<evidence type="ECO:0000313" key="16">
    <source>
        <dbReference type="Proteomes" id="UP000194236"/>
    </source>
</evidence>
<comment type="subcellular location">
    <subcellularLocation>
        <location evidence="2">Endoplasmic reticulum membrane</location>
        <topology evidence="2">Multi-pass membrane protein</topology>
    </subcellularLocation>
    <subcellularLocation>
        <location evidence="1">Nucleus</location>
    </subcellularLocation>
</comment>
<feature type="region of interest" description="Disordered" evidence="12">
    <location>
        <begin position="176"/>
        <end position="233"/>
    </location>
</feature>
<dbReference type="PROSITE" id="PS50888">
    <property type="entry name" value="BHLH"/>
    <property type="match status" value="1"/>
</dbReference>
<evidence type="ECO:0000256" key="8">
    <source>
        <dbReference type="ARBA" id="ARBA00023136"/>
    </source>
</evidence>
<comment type="caution">
    <text evidence="15">The sequence shown here is derived from an EMBL/GenBank/DDBJ whole genome shotgun (WGS) entry which is preliminary data.</text>
</comment>
<keyword evidence="7" id="KW-0238">DNA-binding</keyword>
<dbReference type="PANTHER" id="PTHR46062:SF1">
    <property type="entry name" value="LP12374P"/>
    <property type="match status" value="1"/>
</dbReference>
<evidence type="ECO:0000256" key="12">
    <source>
        <dbReference type="SAM" id="MobiDB-lite"/>
    </source>
</evidence>
<feature type="non-terminal residue" evidence="15">
    <location>
        <position position="1"/>
    </location>
</feature>
<evidence type="ECO:0000259" key="14">
    <source>
        <dbReference type="PROSITE" id="PS50888"/>
    </source>
</evidence>
<feature type="domain" description="BHLH" evidence="14">
    <location>
        <begin position="101"/>
        <end position="151"/>
    </location>
</feature>
<name>A0A1Y3ATA5_EURMA</name>
<dbReference type="Proteomes" id="UP000194236">
    <property type="component" value="Unassembled WGS sequence"/>
</dbReference>
<dbReference type="Gene3D" id="4.10.280.10">
    <property type="entry name" value="Helix-loop-helix DNA-binding domain"/>
    <property type="match status" value="1"/>
</dbReference>
<dbReference type="GO" id="GO:0005789">
    <property type="term" value="C:endoplasmic reticulum membrane"/>
    <property type="evidence" value="ECO:0007669"/>
    <property type="project" value="UniProtKB-SubCell"/>
</dbReference>
<keyword evidence="6" id="KW-0805">Transcription regulation</keyword>
<evidence type="ECO:0000256" key="7">
    <source>
        <dbReference type="ARBA" id="ARBA00023125"/>
    </source>
</evidence>
<evidence type="ECO:0000256" key="6">
    <source>
        <dbReference type="ARBA" id="ARBA00023015"/>
    </source>
</evidence>
<dbReference type="InterPro" id="IPR036638">
    <property type="entry name" value="HLH_DNA-bd_sf"/>
</dbReference>
<dbReference type="OrthoDB" id="6498993at2759"/>
<dbReference type="Pfam" id="PF00010">
    <property type="entry name" value="HLH"/>
    <property type="match status" value="1"/>
</dbReference>
<feature type="coiled-coil region" evidence="11">
    <location>
        <begin position="148"/>
        <end position="175"/>
    </location>
</feature>
<dbReference type="GO" id="GO:0005634">
    <property type="term" value="C:nucleus"/>
    <property type="evidence" value="ECO:0007669"/>
    <property type="project" value="UniProtKB-SubCell"/>
</dbReference>
<keyword evidence="4" id="KW-0256">Endoplasmic reticulum</keyword>
<dbReference type="InterPro" id="IPR011598">
    <property type="entry name" value="bHLH_dom"/>
</dbReference>
<evidence type="ECO:0000313" key="15">
    <source>
        <dbReference type="EMBL" id="OTF71227.1"/>
    </source>
</evidence>
<evidence type="ECO:0000256" key="9">
    <source>
        <dbReference type="ARBA" id="ARBA00023163"/>
    </source>
</evidence>
<keyword evidence="9" id="KW-0804">Transcription</keyword>
<proteinExistence type="predicted"/>
<evidence type="ECO:0000256" key="10">
    <source>
        <dbReference type="ARBA" id="ARBA00023242"/>
    </source>
</evidence>
<dbReference type="GO" id="GO:0000978">
    <property type="term" value="F:RNA polymerase II cis-regulatory region sequence-specific DNA binding"/>
    <property type="evidence" value="ECO:0007669"/>
    <property type="project" value="TreeGrafter"/>
</dbReference>
<evidence type="ECO:0000256" key="2">
    <source>
        <dbReference type="ARBA" id="ARBA00004477"/>
    </source>
</evidence>
<keyword evidence="3 13" id="KW-0812">Transmembrane</keyword>
<accession>A0A1Y3ATA5</accession>
<evidence type="ECO:0000256" key="1">
    <source>
        <dbReference type="ARBA" id="ARBA00004123"/>
    </source>
</evidence>
<dbReference type="EMBL" id="MUJZ01062031">
    <property type="protein sequence ID" value="OTF71227.1"/>
    <property type="molecule type" value="Genomic_DNA"/>
</dbReference>
<dbReference type="GO" id="GO:0046983">
    <property type="term" value="F:protein dimerization activity"/>
    <property type="evidence" value="ECO:0007669"/>
    <property type="project" value="InterPro"/>
</dbReference>
<keyword evidence="5 13" id="KW-1133">Transmembrane helix</keyword>
<keyword evidence="11" id="KW-0175">Coiled coil</keyword>
<keyword evidence="8 13" id="KW-0472">Membrane</keyword>
<feature type="compositionally biased region" description="Polar residues" evidence="12">
    <location>
        <begin position="176"/>
        <end position="200"/>
    </location>
</feature>
<evidence type="ECO:0000256" key="5">
    <source>
        <dbReference type="ARBA" id="ARBA00022989"/>
    </source>
</evidence>
<dbReference type="GO" id="GO:0000981">
    <property type="term" value="F:DNA-binding transcription factor activity, RNA polymerase II-specific"/>
    <property type="evidence" value="ECO:0007669"/>
    <property type="project" value="TreeGrafter"/>
</dbReference>
<sequence length="401" mass="44559">VQVKTEPHELIQQTQQVQPAQPVLIQSSNGPLLTYRLAGTTGTTSTPLLIQPATATAQPQQQPIKTEIIDNGKISIPRFVNNNDSIKIQQQMSNHASPQPEKRSAHNAIEKRYRSSINDKILELKTIIAGPDAKLKKAVILRKVIEYIHFLQKRNRTLETEMNELKKRLESAGLSTLTSTDISQQSPSMASFPTNSGQTFLPTSPGSASSSSSSSSLSPASSPSTFQKPPTPPSFYRDPSRLMCFALILTVVTYNPLGSVVEKSSSLVNYESNHVGRTILSFMSTTTDYDATNSTSFWMRAFNFTIADILIWLVNVIVCYRIIQMAYYKSHSNIDCKQNRRLNYDHKVHNQSLSNGNQALRDGDIGRATSCYVQALKEITGKSVPIDSTIGQLYWIMRAMI</sequence>
<dbReference type="AlphaFoldDB" id="A0A1Y3ATA5"/>
<keyword evidence="10" id="KW-0539">Nucleus</keyword>
<dbReference type="SMART" id="SM00353">
    <property type="entry name" value="HLH"/>
    <property type="match status" value="1"/>
</dbReference>
<gene>
    <name evidence="15" type="ORF">BLA29_006786</name>
</gene>
<dbReference type="PANTHER" id="PTHR46062">
    <property type="entry name" value="STEROL REGULATORY ELEMENT-BINDING PROTEIN"/>
    <property type="match status" value="1"/>
</dbReference>
<organism evidence="15 16">
    <name type="scientific">Euroglyphus maynei</name>
    <name type="common">Mayne's house dust mite</name>
    <dbReference type="NCBI Taxonomy" id="6958"/>
    <lineage>
        <taxon>Eukaryota</taxon>
        <taxon>Metazoa</taxon>
        <taxon>Ecdysozoa</taxon>
        <taxon>Arthropoda</taxon>
        <taxon>Chelicerata</taxon>
        <taxon>Arachnida</taxon>
        <taxon>Acari</taxon>
        <taxon>Acariformes</taxon>
        <taxon>Sarcoptiformes</taxon>
        <taxon>Astigmata</taxon>
        <taxon>Psoroptidia</taxon>
        <taxon>Analgoidea</taxon>
        <taxon>Pyroglyphidae</taxon>
        <taxon>Pyroglyphinae</taxon>
        <taxon>Euroglyphus</taxon>
    </lineage>
</organism>
<feature type="compositionally biased region" description="Low complexity" evidence="12">
    <location>
        <begin position="201"/>
        <end position="225"/>
    </location>
</feature>
<protein>
    <recommendedName>
        <fullName evidence="14">BHLH domain-containing protein</fullName>
    </recommendedName>
</protein>
<dbReference type="CDD" id="cd11394">
    <property type="entry name" value="bHLHzip_SREBP"/>
    <property type="match status" value="1"/>
</dbReference>
<evidence type="ECO:0000256" key="3">
    <source>
        <dbReference type="ARBA" id="ARBA00022692"/>
    </source>
</evidence>
<evidence type="ECO:0000256" key="13">
    <source>
        <dbReference type="SAM" id="Phobius"/>
    </source>
</evidence>
<reference evidence="15 16" key="1">
    <citation type="submission" date="2017-03" db="EMBL/GenBank/DDBJ databases">
        <title>Genome Survey of Euroglyphus maynei.</title>
        <authorList>
            <person name="Arlian L.G."/>
            <person name="Morgan M.S."/>
            <person name="Rider S.D."/>
        </authorList>
    </citation>
    <scope>NUCLEOTIDE SEQUENCE [LARGE SCALE GENOMIC DNA]</scope>
    <source>
        <strain evidence="15">Arlian Lab</strain>
        <tissue evidence="15">Whole body</tissue>
    </source>
</reference>
<feature type="non-terminal residue" evidence="15">
    <location>
        <position position="401"/>
    </location>
</feature>
<dbReference type="SUPFAM" id="SSF47459">
    <property type="entry name" value="HLH, helix-loop-helix DNA-binding domain"/>
    <property type="match status" value="1"/>
</dbReference>
<evidence type="ECO:0000256" key="4">
    <source>
        <dbReference type="ARBA" id="ARBA00022824"/>
    </source>
</evidence>
<feature type="transmembrane region" description="Helical" evidence="13">
    <location>
        <begin position="301"/>
        <end position="323"/>
    </location>
</feature>
<keyword evidence="16" id="KW-1185">Reference proteome</keyword>
<evidence type="ECO:0000256" key="11">
    <source>
        <dbReference type="SAM" id="Coils"/>
    </source>
</evidence>